<keyword evidence="5" id="KW-1185">Reference proteome</keyword>
<feature type="compositionally biased region" description="Basic and acidic residues" evidence="2">
    <location>
        <begin position="619"/>
        <end position="628"/>
    </location>
</feature>
<feature type="domain" description="FHA" evidence="3">
    <location>
        <begin position="49"/>
        <end position="103"/>
    </location>
</feature>
<dbReference type="Gene3D" id="2.60.200.20">
    <property type="match status" value="1"/>
</dbReference>
<dbReference type="AlphaFoldDB" id="A0ABD3M5I8"/>
<dbReference type="EMBL" id="JALLBG020000245">
    <property type="protein sequence ID" value="KAL3757979.1"/>
    <property type="molecule type" value="Genomic_DNA"/>
</dbReference>
<sequence length="628" mass="69152">MSFSSSNSWIRPPQHAWTIDEVKQGNIITTYSLNDIIETQNSRNTFPSITFGRISDDPSLVDIVTAHESCSRQHARIAFDCHGTPWLRDLGSGNGTFVNEKRLPPEACGKVYESNNSSKKGSRGVVLYPGDAIRFGASTRLYIIEGPEEFERGALKQRVDEEGSRAASTTHNHSETPEHDDGDAPADAPTEDPGCNWGMAADDDVPPTDEVQRVIDTGDLPPLPSIDSFFFSPSGKYQIPKNLHQLHSQYNTKIHKLQSIQTESQRIMQKENMGVDLTEGQRGQLGKNQERITTLGKDVAALKEKIEDGMFTVIHGKERGRKRPREDTQYNAEDDDDVDCFYDRTASSSSSSKRRQHETIAAVESEATLIQKWKSLLDGHAKQRQLAVRAMERCSGLQKLIDDAAEDADDLFFLQNDLSLANENLSKANKSVEEIEKELDECEYLLKTVNGKLVWDRKEGLIGTDIVVKVESSVVDSDAKHPSPQLECGGKVAEEDSMAMPPPPPISVAASDMPPPPPMAIRQPSSEENAARTASLPPVDGTSSVLSNAPELQKKKKTIGPSRPPVQGTLAALRQASSTPRSNEVTALQTTESVVMAPVETQKDEWKAPINQDGSGRTALHDKFKGRY</sequence>
<dbReference type="InterPro" id="IPR008984">
    <property type="entry name" value="SMAD_FHA_dom_sf"/>
</dbReference>
<feature type="region of interest" description="Disordered" evidence="2">
    <location>
        <begin position="495"/>
        <end position="588"/>
    </location>
</feature>
<feature type="compositionally biased region" description="Polar residues" evidence="2">
    <location>
        <begin position="575"/>
        <end position="588"/>
    </location>
</feature>
<accession>A0ABD3M5I8</accession>
<dbReference type="SMART" id="SM00240">
    <property type="entry name" value="FHA"/>
    <property type="match status" value="1"/>
</dbReference>
<evidence type="ECO:0000313" key="5">
    <source>
        <dbReference type="Proteomes" id="UP001530293"/>
    </source>
</evidence>
<dbReference type="Proteomes" id="UP001530293">
    <property type="component" value="Unassembled WGS sequence"/>
</dbReference>
<keyword evidence="1" id="KW-0175">Coiled coil</keyword>
<dbReference type="PROSITE" id="PS50006">
    <property type="entry name" value="FHA_DOMAIN"/>
    <property type="match status" value="1"/>
</dbReference>
<dbReference type="InterPro" id="IPR050923">
    <property type="entry name" value="Cell_Proc_Reg/RNA_Proc"/>
</dbReference>
<dbReference type="InterPro" id="IPR000253">
    <property type="entry name" value="FHA_dom"/>
</dbReference>
<proteinExistence type="predicted"/>
<gene>
    <name evidence="4" type="ORF">ACHAWU_006037</name>
</gene>
<organism evidence="4 5">
    <name type="scientific">Discostella pseudostelligera</name>
    <dbReference type="NCBI Taxonomy" id="259834"/>
    <lineage>
        <taxon>Eukaryota</taxon>
        <taxon>Sar</taxon>
        <taxon>Stramenopiles</taxon>
        <taxon>Ochrophyta</taxon>
        <taxon>Bacillariophyta</taxon>
        <taxon>Coscinodiscophyceae</taxon>
        <taxon>Thalassiosirophycidae</taxon>
        <taxon>Stephanodiscales</taxon>
        <taxon>Stephanodiscaceae</taxon>
        <taxon>Discostella</taxon>
    </lineage>
</organism>
<reference evidence="4 5" key="1">
    <citation type="submission" date="2024-10" db="EMBL/GenBank/DDBJ databases">
        <title>Updated reference genomes for cyclostephanoid diatoms.</title>
        <authorList>
            <person name="Roberts W.R."/>
            <person name="Alverson A.J."/>
        </authorList>
    </citation>
    <scope>NUCLEOTIDE SEQUENCE [LARGE SCALE GENOMIC DNA]</scope>
    <source>
        <strain evidence="4 5">AJA232-27</strain>
    </source>
</reference>
<evidence type="ECO:0000259" key="3">
    <source>
        <dbReference type="PROSITE" id="PS50006"/>
    </source>
</evidence>
<name>A0ABD3M5I8_9STRA</name>
<evidence type="ECO:0000256" key="1">
    <source>
        <dbReference type="SAM" id="Coils"/>
    </source>
</evidence>
<comment type="caution">
    <text evidence="4">The sequence shown here is derived from an EMBL/GenBank/DDBJ whole genome shotgun (WGS) entry which is preliminary data.</text>
</comment>
<protein>
    <recommendedName>
        <fullName evidence="3">FHA domain-containing protein</fullName>
    </recommendedName>
</protein>
<dbReference type="SUPFAM" id="SSF49879">
    <property type="entry name" value="SMAD/FHA domain"/>
    <property type="match status" value="1"/>
</dbReference>
<evidence type="ECO:0000256" key="2">
    <source>
        <dbReference type="SAM" id="MobiDB-lite"/>
    </source>
</evidence>
<dbReference type="PANTHER" id="PTHR23308">
    <property type="entry name" value="NUCLEAR INHIBITOR OF PROTEIN PHOSPHATASE-1"/>
    <property type="match status" value="1"/>
</dbReference>
<feature type="coiled-coil region" evidence="1">
    <location>
        <begin position="418"/>
        <end position="452"/>
    </location>
</feature>
<dbReference type="Pfam" id="PF00498">
    <property type="entry name" value="FHA"/>
    <property type="match status" value="1"/>
</dbReference>
<feature type="region of interest" description="Disordered" evidence="2">
    <location>
        <begin position="607"/>
        <end position="628"/>
    </location>
</feature>
<feature type="region of interest" description="Disordered" evidence="2">
    <location>
        <begin position="158"/>
        <end position="202"/>
    </location>
</feature>
<evidence type="ECO:0000313" key="4">
    <source>
        <dbReference type="EMBL" id="KAL3757979.1"/>
    </source>
</evidence>